<dbReference type="InterPro" id="IPR032179">
    <property type="entry name" value="Cry22Aa_Ig-like"/>
</dbReference>
<name>A0A9X3F4R5_9BACT</name>
<sequence length="232" mass="25304">MKNLGYKIMVLALIIFLAACEKDYDSFITKITYYPTIELIGDQFMTQLVGEPFTDPGVIVKIGDEVSEPDEVTGTVDINTPGVYTITYSKVNEDGYSAASQRFVGIIDPSVLDNDYTGEYQRTKYGSNTTPAGIAVWTKITDGLYTNNNVGGVPDQAAYIYDVYVFNVINNKIVVPKQPNKLGGVINCTSTIAGTDSDQIDFTPGPVGTECYTWGVKGSGYGTNLRTFTRVN</sequence>
<gene>
    <name evidence="2" type="ORF">OU798_01170</name>
</gene>
<comment type="caution">
    <text evidence="2">The sequence shown here is derived from an EMBL/GenBank/DDBJ whole genome shotgun (WGS) entry which is preliminary data.</text>
</comment>
<protein>
    <submittedName>
        <fullName evidence="2">DUF5011 domain-containing protein</fullName>
    </submittedName>
</protein>
<dbReference type="AlphaFoldDB" id="A0A9X3F4R5"/>
<proteinExistence type="predicted"/>
<evidence type="ECO:0000313" key="3">
    <source>
        <dbReference type="Proteomes" id="UP001145087"/>
    </source>
</evidence>
<dbReference type="InterPro" id="IPR013783">
    <property type="entry name" value="Ig-like_fold"/>
</dbReference>
<evidence type="ECO:0000313" key="2">
    <source>
        <dbReference type="EMBL" id="MCY1718931.1"/>
    </source>
</evidence>
<accession>A0A9X3F4R5</accession>
<dbReference type="RefSeq" id="WP_343331270.1">
    <property type="nucleotide sequence ID" value="NZ_JAPOHD010000003.1"/>
</dbReference>
<reference evidence="2" key="1">
    <citation type="submission" date="2022-11" db="EMBL/GenBank/DDBJ databases">
        <title>Marilongibacter aestuarii gen. nov., sp. nov., isolated from tidal flat sediment.</title>
        <authorList>
            <person name="Jiayan W."/>
        </authorList>
    </citation>
    <scope>NUCLEOTIDE SEQUENCE</scope>
    <source>
        <strain evidence="2">Z1-6</strain>
    </source>
</reference>
<dbReference type="Pfam" id="PF16403">
    <property type="entry name" value="Bact_surface_Ig-like"/>
    <property type="match status" value="1"/>
</dbReference>
<dbReference type="Proteomes" id="UP001145087">
    <property type="component" value="Unassembled WGS sequence"/>
</dbReference>
<dbReference type="Gene3D" id="2.60.40.10">
    <property type="entry name" value="Immunoglobulins"/>
    <property type="match status" value="1"/>
</dbReference>
<keyword evidence="3" id="KW-1185">Reference proteome</keyword>
<organism evidence="2 3">
    <name type="scientific">Draconibacterium aestuarii</name>
    <dbReference type="NCBI Taxonomy" id="2998507"/>
    <lineage>
        <taxon>Bacteria</taxon>
        <taxon>Pseudomonadati</taxon>
        <taxon>Bacteroidota</taxon>
        <taxon>Bacteroidia</taxon>
        <taxon>Marinilabiliales</taxon>
        <taxon>Prolixibacteraceae</taxon>
        <taxon>Draconibacterium</taxon>
    </lineage>
</organism>
<feature type="domain" description="Pesticidal crystal protein Cry22Aa Ig-like" evidence="1">
    <location>
        <begin position="37"/>
        <end position="104"/>
    </location>
</feature>
<dbReference type="EMBL" id="JAPOHD010000003">
    <property type="protein sequence ID" value="MCY1718931.1"/>
    <property type="molecule type" value="Genomic_DNA"/>
</dbReference>
<dbReference type="PROSITE" id="PS51257">
    <property type="entry name" value="PROKAR_LIPOPROTEIN"/>
    <property type="match status" value="1"/>
</dbReference>
<evidence type="ECO:0000259" key="1">
    <source>
        <dbReference type="Pfam" id="PF16403"/>
    </source>
</evidence>